<gene>
    <name evidence="4" type="ORF">ABXS70_04770</name>
</gene>
<dbReference type="Pfam" id="PF02775">
    <property type="entry name" value="TPP_enzyme_C"/>
    <property type="match status" value="1"/>
</dbReference>
<evidence type="ECO:0000259" key="3">
    <source>
        <dbReference type="Pfam" id="PF02775"/>
    </source>
</evidence>
<dbReference type="PANTHER" id="PTHR42818">
    <property type="entry name" value="SULFOPYRUVATE DECARBOXYLASE SUBUNIT ALPHA"/>
    <property type="match status" value="1"/>
</dbReference>
<dbReference type="InterPro" id="IPR051818">
    <property type="entry name" value="TPP_dependent_decarboxylase"/>
</dbReference>
<dbReference type="InterPro" id="IPR011766">
    <property type="entry name" value="TPP_enzyme_TPP-bd"/>
</dbReference>
<feature type="domain" description="Thiamine pyrophosphate enzyme TPP-binding" evidence="3">
    <location>
        <begin position="40"/>
        <end position="120"/>
    </location>
</feature>
<evidence type="ECO:0000256" key="2">
    <source>
        <dbReference type="ARBA" id="ARBA00023239"/>
    </source>
</evidence>
<dbReference type="AlphaFoldDB" id="A0AAU8NHM8"/>
<dbReference type="EMBL" id="CP159992">
    <property type="protein sequence ID" value="XCP96032.1"/>
    <property type="molecule type" value="Genomic_DNA"/>
</dbReference>
<dbReference type="InterPro" id="IPR029061">
    <property type="entry name" value="THDP-binding"/>
</dbReference>
<accession>A0AAU8NHM8</accession>
<evidence type="ECO:0000256" key="1">
    <source>
        <dbReference type="ARBA" id="ARBA00022793"/>
    </source>
</evidence>
<dbReference type="RefSeq" id="WP_342552225.1">
    <property type="nucleotide sequence ID" value="NZ_CP159992.1"/>
</dbReference>
<dbReference type="GO" id="GO:0030976">
    <property type="term" value="F:thiamine pyrophosphate binding"/>
    <property type="evidence" value="ECO:0007669"/>
    <property type="project" value="InterPro"/>
</dbReference>
<sequence length="190" mass="21299">MMRKDEAIQLMLDQFPDAYIVSTCGHITRDLYNLCDRKEHFYMVGSMGMAAPVALGLALANEQRQILILDGDGSFLMNLGAAAMIGEQQPHNLVHAVLDNGMHESTGGQRTVGMEHMTTAVLSMGYRAGLKMQHHEDWQQVQNVEGPILIHIKVDPRTEKIGKRVEWTPQQILSRFSEAIRGEASEYSTY</sequence>
<keyword evidence="1" id="KW-0210">Decarboxylase</keyword>
<keyword evidence="2" id="KW-0456">Lyase</keyword>
<organism evidence="4">
    <name type="scientific">Paenibacillus sp. AN1007</name>
    <dbReference type="NCBI Taxonomy" id="3151385"/>
    <lineage>
        <taxon>Bacteria</taxon>
        <taxon>Bacillati</taxon>
        <taxon>Bacillota</taxon>
        <taxon>Bacilli</taxon>
        <taxon>Bacillales</taxon>
        <taxon>Paenibacillaceae</taxon>
        <taxon>Paenibacillus</taxon>
    </lineage>
</organism>
<proteinExistence type="predicted"/>
<reference evidence="4" key="1">
    <citation type="submission" date="2024-05" db="EMBL/GenBank/DDBJ databases">
        <title>Draft genome assemblies of 36 bacteria isolated from hibernating arctic ground squirrels.</title>
        <authorList>
            <person name="McKee H."/>
            <person name="Mullen L."/>
            <person name="Drown D.M."/>
            <person name="Duddleston K.N."/>
        </authorList>
    </citation>
    <scope>NUCLEOTIDE SEQUENCE</scope>
    <source>
        <strain evidence="4">AN1007</strain>
    </source>
</reference>
<dbReference type="SUPFAM" id="SSF52518">
    <property type="entry name" value="Thiamin diphosphate-binding fold (THDP-binding)"/>
    <property type="match status" value="1"/>
</dbReference>
<dbReference type="GO" id="GO:0016831">
    <property type="term" value="F:carboxy-lyase activity"/>
    <property type="evidence" value="ECO:0007669"/>
    <property type="project" value="UniProtKB-KW"/>
</dbReference>
<protein>
    <submittedName>
        <fullName evidence="4">Thiamine pyrophosphate-dependent enzyme</fullName>
    </submittedName>
</protein>
<evidence type="ECO:0000313" key="4">
    <source>
        <dbReference type="EMBL" id="XCP96032.1"/>
    </source>
</evidence>
<dbReference type="PANTHER" id="PTHR42818:SF1">
    <property type="entry name" value="SULFOPYRUVATE DECARBOXYLASE"/>
    <property type="match status" value="1"/>
</dbReference>
<dbReference type="Gene3D" id="3.40.50.970">
    <property type="match status" value="1"/>
</dbReference>
<name>A0AAU8NHM8_9BACL</name>